<dbReference type="EMBL" id="JAGGKG010000007">
    <property type="protein sequence ID" value="MBP1905149.1"/>
    <property type="molecule type" value="Genomic_DNA"/>
</dbReference>
<protein>
    <submittedName>
        <fullName evidence="1">2,3-bisphosphoglycerate-dependent phosphoglycerate mutase</fullName>
        <ecNumber evidence="1">5.4.2.11</ecNumber>
    </submittedName>
</protein>
<proteinExistence type="predicted"/>
<dbReference type="GO" id="GO:0004619">
    <property type="term" value="F:phosphoglycerate mutase activity"/>
    <property type="evidence" value="ECO:0007669"/>
    <property type="project" value="UniProtKB-EC"/>
</dbReference>
<dbReference type="EC" id="5.4.2.11" evidence="1"/>
<dbReference type="Pfam" id="PF00300">
    <property type="entry name" value="His_Phos_1"/>
    <property type="match status" value="1"/>
</dbReference>
<dbReference type="RefSeq" id="WP_210088791.1">
    <property type="nucleotide sequence ID" value="NZ_JAGGKG010000007.1"/>
</dbReference>
<dbReference type="CDD" id="cd07067">
    <property type="entry name" value="HP_PGM_like"/>
    <property type="match status" value="1"/>
</dbReference>
<dbReference type="Gene3D" id="3.40.50.1240">
    <property type="entry name" value="Phosphoglycerate mutase-like"/>
    <property type="match status" value="1"/>
</dbReference>
<gene>
    <name evidence="1" type="ORF">J2Z32_001777</name>
</gene>
<organism evidence="1 2">
    <name type="scientific">Paenibacillus turicensis</name>
    <dbReference type="NCBI Taxonomy" id="160487"/>
    <lineage>
        <taxon>Bacteria</taxon>
        <taxon>Bacillati</taxon>
        <taxon>Bacillota</taxon>
        <taxon>Bacilli</taxon>
        <taxon>Bacillales</taxon>
        <taxon>Paenibacillaceae</taxon>
        <taxon>Paenibacillus</taxon>
    </lineage>
</organism>
<dbReference type="SMART" id="SM00855">
    <property type="entry name" value="PGAM"/>
    <property type="match status" value="1"/>
</dbReference>
<dbReference type="PANTHER" id="PTHR48100">
    <property type="entry name" value="BROAD-SPECIFICITY PHOSPHATASE YOR283W-RELATED"/>
    <property type="match status" value="1"/>
</dbReference>
<evidence type="ECO:0000313" key="1">
    <source>
        <dbReference type="EMBL" id="MBP1905149.1"/>
    </source>
</evidence>
<dbReference type="InterPro" id="IPR029033">
    <property type="entry name" value="His_PPase_superfam"/>
</dbReference>
<dbReference type="InterPro" id="IPR050275">
    <property type="entry name" value="PGM_Phosphatase"/>
</dbReference>
<dbReference type="PANTHER" id="PTHR48100:SF59">
    <property type="entry name" value="ADENOSYLCOBALAMIN_ALPHA-RIBAZOLE PHOSPHATASE"/>
    <property type="match status" value="1"/>
</dbReference>
<keyword evidence="2" id="KW-1185">Reference proteome</keyword>
<name>A0ABS4FRE2_9BACL</name>
<sequence length="190" mass="21459">MKTNVFLVRHAHSVYTPDELHRPLSERGVSDAKKVTEQLKGEGITVCISSPYQRAIQTIEGISQVKNLKIIIEEDFRERLLSGIPVEDFASAMNKVWENPSFCLEGGESNLVAQERGVGALHNVIKAHAGENIVIGTHGNIMILIMNYFDPSFDFTAWQQLDMPDIYKLSFNDVELIEITSVWSREKSLR</sequence>
<dbReference type="Proteomes" id="UP001519272">
    <property type="component" value="Unassembled WGS sequence"/>
</dbReference>
<evidence type="ECO:0000313" key="2">
    <source>
        <dbReference type="Proteomes" id="UP001519272"/>
    </source>
</evidence>
<accession>A0ABS4FRE2</accession>
<dbReference type="SUPFAM" id="SSF53254">
    <property type="entry name" value="Phosphoglycerate mutase-like"/>
    <property type="match status" value="1"/>
</dbReference>
<reference evidence="1 2" key="1">
    <citation type="submission" date="2021-03" db="EMBL/GenBank/DDBJ databases">
        <title>Genomic Encyclopedia of Type Strains, Phase IV (KMG-IV): sequencing the most valuable type-strain genomes for metagenomic binning, comparative biology and taxonomic classification.</title>
        <authorList>
            <person name="Goeker M."/>
        </authorList>
    </citation>
    <scope>NUCLEOTIDE SEQUENCE [LARGE SCALE GENOMIC DNA]</scope>
    <source>
        <strain evidence="1 2">DSM 14349</strain>
    </source>
</reference>
<comment type="caution">
    <text evidence="1">The sequence shown here is derived from an EMBL/GenBank/DDBJ whole genome shotgun (WGS) entry which is preliminary data.</text>
</comment>
<dbReference type="InterPro" id="IPR013078">
    <property type="entry name" value="His_Pase_superF_clade-1"/>
</dbReference>
<keyword evidence="1" id="KW-0413">Isomerase</keyword>